<dbReference type="VEuPathDB" id="ToxoDB:TGP89_297520B"/>
<proteinExistence type="predicted"/>
<evidence type="ECO:0000313" key="1">
    <source>
        <dbReference type="EMBL" id="KFG29949.1"/>
    </source>
</evidence>
<name>A0A086JCT1_TOXGO</name>
<dbReference type="AlphaFoldDB" id="A0A086JCT1"/>
<organism evidence="1 2">
    <name type="scientific">Toxoplasma gondii p89</name>
    <dbReference type="NCBI Taxonomy" id="943119"/>
    <lineage>
        <taxon>Eukaryota</taxon>
        <taxon>Sar</taxon>
        <taxon>Alveolata</taxon>
        <taxon>Apicomplexa</taxon>
        <taxon>Conoidasida</taxon>
        <taxon>Coccidia</taxon>
        <taxon>Eucoccidiorida</taxon>
        <taxon>Eimeriorina</taxon>
        <taxon>Sarcocystidae</taxon>
        <taxon>Toxoplasma</taxon>
    </lineage>
</organism>
<dbReference type="EMBL" id="AEYI02002109">
    <property type="protein sequence ID" value="KFG29949.1"/>
    <property type="molecule type" value="Genomic_DNA"/>
</dbReference>
<evidence type="ECO:0000313" key="2">
    <source>
        <dbReference type="Proteomes" id="UP000028828"/>
    </source>
</evidence>
<sequence length="52" mass="5934">LDPIERCVREWMRQSLPPGVSLPFVRISEGLYLHEGETVKVRLVNGILMGEL</sequence>
<reference evidence="1 2" key="1">
    <citation type="submission" date="2014-03" db="EMBL/GenBank/DDBJ databases">
        <authorList>
            <person name="Sibley D."/>
            <person name="Venepally P."/>
            <person name="Karamycheva S."/>
            <person name="Hadjithomas M."/>
            <person name="Khan A."/>
            <person name="Brunk B."/>
            <person name="Roos D."/>
            <person name="Caler E."/>
            <person name="Lorenzi H."/>
        </authorList>
    </citation>
    <scope>NUCLEOTIDE SEQUENCE [LARGE SCALE GENOMIC DNA]</scope>
    <source>
        <strain evidence="2">p89</strain>
    </source>
</reference>
<comment type="caution">
    <text evidence="1">The sequence shown here is derived from an EMBL/GenBank/DDBJ whole genome shotgun (WGS) entry which is preliminary data.</text>
</comment>
<dbReference type="Proteomes" id="UP000028828">
    <property type="component" value="Unassembled WGS sequence"/>
</dbReference>
<accession>A0A086JCT1</accession>
<gene>
    <name evidence="1" type="ORF">TGP89_297520B</name>
</gene>
<feature type="non-terminal residue" evidence="1">
    <location>
        <position position="1"/>
    </location>
</feature>
<protein>
    <submittedName>
        <fullName evidence="1">Proteophosphoglycan PPG1</fullName>
    </submittedName>
</protein>